<organism evidence="1 2">
    <name type="scientific">Gracilibacillus halotolerans</name>
    <dbReference type="NCBI Taxonomy" id="74386"/>
    <lineage>
        <taxon>Bacteria</taxon>
        <taxon>Bacillati</taxon>
        <taxon>Bacillota</taxon>
        <taxon>Bacilli</taxon>
        <taxon>Bacillales</taxon>
        <taxon>Bacillaceae</taxon>
        <taxon>Gracilibacillus</taxon>
    </lineage>
</organism>
<accession>A0A841RN35</accession>
<sequence length="380" mass="44680">MVIRLYDSHTIKQLDTTNYKQEHLAYLQELVRNQPAAYIDNVSAEMHLLQINDLFLPVTVMNTVDDSSYVVSLYNQYITYAREELWELGSPRLEWFLDKVLTGFGQVLKFGGLNQTVIVNNWLLSTNLYYDMSKTELKKITDYLTECFPKHAIVFRSICESFVPGVYNHLKNLKYQSVLSRSILLFEAKSLSDLTRSQRKQLIRDKKLIEENATYSVKEIEDTKYFKNIVAIYNKLYIDKYSRHNPQFNESFIATAWEHNFLKMIGVFDQEDHLKGVLGYFQIEDTITAPLLGYDTNVPREDGLYRILTYLLTSEGFKLQANIHRSAGVADFKKLRGSRNELEYIFFYSKHLPLKQRLVWRIFSSVYNKVGTMLQRKFKF</sequence>
<dbReference type="Proteomes" id="UP000572212">
    <property type="component" value="Unassembled WGS sequence"/>
</dbReference>
<dbReference type="RefSeq" id="WP_184244971.1">
    <property type="nucleotide sequence ID" value="NZ_BAAACU010000002.1"/>
</dbReference>
<reference evidence="1 2" key="1">
    <citation type="submission" date="2020-08" db="EMBL/GenBank/DDBJ databases">
        <title>Genomic Encyclopedia of Type Strains, Phase IV (KMG-IV): sequencing the most valuable type-strain genomes for metagenomic binning, comparative biology and taxonomic classification.</title>
        <authorList>
            <person name="Goeker M."/>
        </authorList>
    </citation>
    <scope>NUCLEOTIDE SEQUENCE [LARGE SCALE GENOMIC DNA]</scope>
    <source>
        <strain evidence="1 2">DSM 11805</strain>
    </source>
</reference>
<evidence type="ECO:0000313" key="2">
    <source>
        <dbReference type="Proteomes" id="UP000572212"/>
    </source>
</evidence>
<keyword evidence="2" id="KW-1185">Reference proteome</keyword>
<comment type="caution">
    <text evidence="1">The sequence shown here is derived from an EMBL/GenBank/DDBJ whole genome shotgun (WGS) entry which is preliminary data.</text>
</comment>
<dbReference type="EMBL" id="JACHON010000002">
    <property type="protein sequence ID" value="MBB6512088.1"/>
    <property type="molecule type" value="Genomic_DNA"/>
</dbReference>
<name>A0A841RN35_9BACI</name>
<proteinExistence type="predicted"/>
<dbReference type="AlphaFoldDB" id="A0A841RN35"/>
<protein>
    <submittedName>
        <fullName evidence="1">Uncharacterized protein</fullName>
    </submittedName>
</protein>
<gene>
    <name evidence="1" type="ORF">GGQ92_000869</name>
</gene>
<evidence type="ECO:0000313" key="1">
    <source>
        <dbReference type="EMBL" id="MBB6512088.1"/>
    </source>
</evidence>